<dbReference type="GeneID" id="129342388"/>
<keyword evidence="5" id="KW-1015">Disulfide bond</keyword>
<accession>A0AA97KCV1</accession>
<comment type="similarity">
    <text evidence="2 8">Belongs to the IL-1 family.</text>
</comment>
<proteinExistence type="inferred from homology"/>
<dbReference type="SMART" id="SM00125">
    <property type="entry name" value="IL1"/>
    <property type="match status" value="1"/>
</dbReference>
<dbReference type="SUPFAM" id="SSF50353">
    <property type="entry name" value="Cytokine"/>
    <property type="match status" value="1"/>
</dbReference>
<dbReference type="Pfam" id="PF00340">
    <property type="entry name" value="IL1"/>
    <property type="match status" value="1"/>
</dbReference>
<protein>
    <recommendedName>
        <fullName evidence="8">Interleukin-1</fullName>
    </recommendedName>
</protein>
<evidence type="ECO:0000256" key="2">
    <source>
        <dbReference type="ARBA" id="ARBA00010448"/>
    </source>
</evidence>
<dbReference type="RefSeq" id="XP_054854092.1">
    <property type="nucleotide sequence ID" value="XM_054998117.1"/>
</dbReference>
<dbReference type="PRINTS" id="PR00264">
    <property type="entry name" value="INTERLEUKIN1"/>
</dbReference>
<reference evidence="10" key="1">
    <citation type="submission" date="2025-08" db="UniProtKB">
        <authorList>
            <consortium name="RefSeq"/>
        </authorList>
    </citation>
    <scope>IDENTIFICATION</scope>
    <source>
        <tissue evidence="10">Blood</tissue>
    </source>
</reference>
<evidence type="ECO:0000256" key="7">
    <source>
        <dbReference type="ARBA" id="ARBA00034096"/>
    </source>
</evidence>
<evidence type="ECO:0000256" key="1">
    <source>
        <dbReference type="ARBA" id="ARBA00004613"/>
    </source>
</evidence>
<dbReference type="InterPro" id="IPR020877">
    <property type="entry name" value="IL-1_CS"/>
</dbReference>
<evidence type="ECO:0000256" key="3">
    <source>
        <dbReference type="ARBA" id="ARBA00022525"/>
    </source>
</evidence>
<comment type="function">
    <text evidence="7">Anti-inflammatory antagonist of interleukin-1 family of proinflammatory cytokines such as interleukin-1beta/IL1B and interleukin-1alpha/IL1A. Protects from immune dysregulation and uncontrolled systemic inflammation triggered by IL1 for a range of innate stimulatory agents such as pathogens.</text>
</comment>
<keyword evidence="9" id="KW-1185">Reference proteome</keyword>
<dbReference type="GO" id="GO:0005615">
    <property type="term" value="C:extracellular space"/>
    <property type="evidence" value="ECO:0007669"/>
    <property type="project" value="InterPro"/>
</dbReference>
<dbReference type="GO" id="GO:0019221">
    <property type="term" value="P:cytokine-mediated signaling pathway"/>
    <property type="evidence" value="ECO:0007669"/>
    <property type="project" value="TreeGrafter"/>
</dbReference>
<evidence type="ECO:0000256" key="5">
    <source>
        <dbReference type="ARBA" id="ARBA00023157"/>
    </source>
</evidence>
<dbReference type="InterPro" id="IPR003297">
    <property type="entry name" value="IL-1RA/IL-36"/>
</dbReference>
<keyword evidence="3 8" id="KW-0964">Secreted</keyword>
<dbReference type="GO" id="GO:0071222">
    <property type="term" value="P:cellular response to lipopolysaccharide"/>
    <property type="evidence" value="ECO:0007669"/>
    <property type="project" value="TreeGrafter"/>
</dbReference>
<evidence type="ECO:0000313" key="9">
    <source>
        <dbReference type="Proteomes" id="UP001190640"/>
    </source>
</evidence>
<evidence type="ECO:0000256" key="4">
    <source>
        <dbReference type="ARBA" id="ARBA00022729"/>
    </source>
</evidence>
<dbReference type="GO" id="GO:0005149">
    <property type="term" value="F:interleukin-1 receptor binding"/>
    <property type="evidence" value="ECO:0007669"/>
    <property type="project" value="UniProtKB-UniRule"/>
</dbReference>
<dbReference type="AlphaFoldDB" id="A0AA97KCV1"/>
<comment type="subcellular location">
    <subcellularLocation>
        <location evidence="1 8">Secreted</location>
    </subcellularLocation>
</comment>
<name>A0AA97KCV1_EUBMA</name>
<dbReference type="Proteomes" id="UP001190640">
    <property type="component" value="Chromosome 14"/>
</dbReference>
<dbReference type="Gene3D" id="2.80.10.50">
    <property type="match status" value="1"/>
</dbReference>
<sequence>MEEAARMKHRKTVNQEMADLFQHFGERKEPSIVSLSEPWIYKIWDTNQKFIFLKDSTLVAGPQQNSNSEVQLIAVTPNQALDSSKRPLFMGTKDKKYLLSVKAGGQPQLQLVAGDIMELYNKKEESMAFTFFNQTKGSEVTCCFESAASPGWFLSTASESNKPVALSQGGGSDITLFYIERKE</sequence>
<dbReference type="PANTHER" id="PTHR10078:SF28">
    <property type="entry name" value="INTERLEUKIN-1 RECEPTOR ANTAGONIST PROTEIN"/>
    <property type="match status" value="1"/>
</dbReference>
<evidence type="ECO:0000256" key="8">
    <source>
        <dbReference type="RuleBase" id="RU003753"/>
    </source>
</evidence>
<evidence type="ECO:0000256" key="6">
    <source>
        <dbReference type="ARBA" id="ARBA00023180"/>
    </source>
</evidence>
<dbReference type="InterPro" id="IPR008996">
    <property type="entry name" value="IL1/FGF"/>
</dbReference>
<keyword evidence="4" id="KW-0732">Signal</keyword>
<dbReference type="PANTHER" id="PTHR10078">
    <property type="entry name" value="INTERLEUKIN-1 FAMILY MEMBER"/>
    <property type="match status" value="1"/>
</dbReference>
<gene>
    <name evidence="10" type="primary">LOC129342388</name>
</gene>
<dbReference type="InterPro" id="IPR000975">
    <property type="entry name" value="IL-1_fam"/>
</dbReference>
<dbReference type="KEGG" id="emc:129342388"/>
<dbReference type="GO" id="GO:0005125">
    <property type="term" value="F:cytokine activity"/>
    <property type="evidence" value="ECO:0007669"/>
    <property type="project" value="UniProtKB-UniRule"/>
</dbReference>
<organism evidence="9 10">
    <name type="scientific">Eublepharis macularius</name>
    <name type="common">Leopard gecko</name>
    <name type="synonym">Cyrtodactylus macularius</name>
    <dbReference type="NCBI Taxonomy" id="481883"/>
    <lineage>
        <taxon>Eukaryota</taxon>
        <taxon>Metazoa</taxon>
        <taxon>Chordata</taxon>
        <taxon>Craniata</taxon>
        <taxon>Vertebrata</taxon>
        <taxon>Euteleostomi</taxon>
        <taxon>Lepidosauria</taxon>
        <taxon>Squamata</taxon>
        <taxon>Bifurcata</taxon>
        <taxon>Gekkota</taxon>
        <taxon>Eublepharidae</taxon>
        <taxon>Eublepharinae</taxon>
        <taxon>Eublepharis</taxon>
    </lineage>
</organism>
<keyword evidence="6" id="KW-0325">Glycoprotein</keyword>
<dbReference type="GO" id="GO:0002437">
    <property type="term" value="P:inflammatory response to antigenic stimulus"/>
    <property type="evidence" value="ECO:0007669"/>
    <property type="project" value="TreeGrafter"/>
</dbReference>
<dbReference type="PROSITE" id="PS00253">
    <property type="entry name" value="INTERLEUKIN_1"/>
    <property type="match status" value="1"/>
</dbReference>
<evidence type="ECO:0000313" key="10">
    <source>
        <dbReference type="RefSeq" id="XP_054854092.1"/>
    </source>
</evidence>
<dbReference type="PRINTS" id="PR01360">
    <property type="entry name" value="INTRLEUKIN1X"/>
</dbReference>
<dbReference type="GO" id="GO:0010628">
    <property type="term" value="P:positive regulation of gene expression"/>
    <property type="evidence" value="ECO:0007669"/>
    <property type="project" value="TreeGrafter"/>
</dbReference>